<dbReference type="AlphaFoldDB" id="A0A4K7HB81"/>
<dbReference type="EMBL" id="CABBZR010000004">
    <property type="protein sequence ID" value="VSJ52064.1"/>
    <property type="molecule type" value="Genomic_DNA"/>
</dbReference>
<sequence length="45" mass="4805">MSQISKEALIEQIKDGIIVSCQALPHEPLYTEAGGVIPLLVKAAE</sequence>
<evidence type="ECO:0000313" key="1">
    <source>
        <dbReference type="EMBL" id="VSJ52064.1"/>
    </source>
</evidence>
<evidence type="ECO:0000313" key="2">
    <source>
        <dbReference type="Proteomes" id="UP000314170"/>
    </source>
</evidence>
<gene>
    <name evidence="1" type="primary">nanE2_2</name>
    <name evidence="1" type="ORF">SAMEA104154639_01007</name>
</gene>
<dbReference type="Proteomes" id="UP000314170">
    <property type="component" value="Unassembled WGS sequence"/>
</dbReference>
<organism evidence="1 2">
    <name type="scientific">Streptococcus pneumoniae</name>
    <dbReference type="NCBI Taxonomy" id="1313"/>
    <lineage>
        <taxon>Bacteria</taxon>
        <taxon>Bacillati</taxon>
        <taxon>Bacillota</taxon>
        <taxon>Bacilli</taxon>
        <taxon>Lactobacillales</taxon>
        <taxon>Streptococcaceae</taxon>
        <taxon>Streptococcus</taxon>
    </lineage>
</organism>
<dbReference type="Gene3D" id="3.20.20.70">
    <property type="entry name" value="Aldolase class I"/>
    <property type="match status" value="1"/>
</dbReference>
<dbReference type="GO" id="GO:0047465">
    <property type="term" value="F:N-acylglucosamine-6-phosphate 2-epimerase activity"/>
    <property type="evidence" value="ECO:0007669"/>
    <property type="project" value="UniProtKB-EC"/>
</dbReference>
<name>A0A4K7HB81_STREE</name>
<dbReference type="InterPro" id="IPR013785">
    <property type="entry name" value="Aldolase_TIM"/>
</dbReference>
<reference evidence="1 2" key="1">
    <citation type="submission" date="2019-04" db="EMBL/GenBank/DDBJ databases">
        <authorList>
            <consortium name="Pathogen Informatics"/>
        </authorList>
    </citation>
    <scope>NUCLEOTIDE SEQUENCE [LARGE SCALE GENOMIC DNA]</scope>
    <source>
        <strain evidence="1 2">GPSC38</strain>
    </source>
</reference>
<proteinExistence type="predicted"/>
<accession>A0A4K7HB81</accession>
<dbReference type="EC" id="5.1.3.9" evidence="1"/>
<keyword evidence="1" id="KW-0413">Isomerase</keyword>
<protein>
    <submittedName>
        <fullName evidence="1">N-acetylmannosamine-6-phosphate 2-epimerase 2 (ManNAc-6-P epimerase 2)</fullName>
        <ecNumber evidence="1">5.1.3.9</ecNumber>
    </submittedName>
</protein>